<feature type="domain" description="AB hydrolase-1" evidence="1">
    <location>
        <begin position="26"/>
        <end position="155"/>
    </location>
</feature>
<dbReference type="GO" id="GO:0047570">
    <property type="term" value="F:3-oxoadipate enol-lactonase activity"/>
    <property type="evidence" value="ECO:0007669"/>
    <property type="project" value="UniProtKB-EC"/>
</dbReference>
<proteinExistence type="predicted"/>
<reference evidence="3" key="1">
    <citation type="submission" date="2019-01" db="EMBL/GenBank/DDBJ databases">
        <title>Cytophagaceae bacterium strain CAR-16.</title>
        <authorList>
            <person name="Chen W.-M."/>
        </authorList>
    </citation>
    <scope>NUCLEOTIDE SEQUENCE [LARGE SCALE GENOMIC DNA]</scope>
    <source>
        <strain evidence="3">CHR27</strain>
    </source>
</reference>
<evidence type="ECO:0000313" key="2">
    <source>
        <dbReference type="EMBL" id="RXR30481.1"/>
    </source>
</evidence>
<dbReference type="GO" id="GO:0042952">
    <property type="term" value="P:beta-ketoadipate pathway"/>
    <property type="evidence" value="ECO:0007669"/>
    <property type="project" value="InterPro"/>
</dbReference>
<dbReference type="InterPro" id="IPR029058">
    <property type="entry name" value="AB_hydrolase_fold"/>
</dbReference>
<evidence type="ECO:0000313" key="3">
    <source>
        <dbReference type="Proteomes" id="UP000290958"/>
    </source>
</evidence>
<gene>
    <name evidence="2" type="primary">pcaD</name>
    <name evidence="2" type="ORF">EQG66_03995</name>
</gene>
<accession>A0A4Q1KKR5</accession>
<organism evidence="2 3">
    <name type="scientific">Sphingobium fluviale</name>
    <dbReference type="NCBI Taxonomy" id="2506423"/>
    <lineage>
        <taxon>Bacteria</taxon>
        <taxon>Pseudomonadati</taxon>
        <taxon>Pseudomonadota</taxon>
        <taxon>Alphaproteobacteria</taxon>
        <taxon>Sphingomonadales</taxon>
        <taxon>Sphingomonadaceae</taxon>
        <taxon>Sphingobium</taxon>
    </lineage>
</organism>
<dbReference type="InterPro" id="IPR026968">
    <property type="entry name" value="PcaD/CatD"/>
</dbReference>
<dbReference type="PRINTS" id="PR00111">
    <property type="entry name" value="ABHYDROLASE"/>
</dbReference>
<dbReference type="AlphaFoldDB" id="A0A4Q1KKR5"/>
<dbReference type="RefSeq" id="WP_129403231.1">
    <property type="nucleotide sequence ID" value="NZ_SBKP01000002.1"/>
</dbReference>
<dbReference type="PANTHER" id="PTHR43433:SF5">
    <property type="entry name" value="AB HYDROLASE-1 DOMAIN-CONTAINING PROTEIN"/>
    <property type="match status" value="1"/>
</dbReference>
<name>A0A4Q1KKR5_9SPHN</name>
<dbReference type="InterPro" id="IPR050471">
    <property type="entry name" value="AB_hydrolase"/>
</dbReference>
<dbReference type="PANTHER" id="PTHR43433">
    <property type="entry name" value="HYDROLASE, ALPHA/BETA FOLD FAMILY PROTEIN"/>
    <property type="match status" value="1"/>
</dbReference>
<keyword evidence="2" id="KW-0378">Hydrolase</keyword>
<dbReference type="Proteomes" id="UP000290958">
    <property type="component" value="Unassembled WGS sequence"/>
</dbReference>
<dbReference type="InterPro" id="IPR000073">
    <property type="entry name" value="AB_hydrolase_1"/>
</dbReference>
<dbReference type="Gene3D" id="3.40.50.1820">
    <property type="entry name" value="alpha/beta hydrolase"/>
    <property type="match status" value="1"/>
</dbReference>
<evidence type="ECO:0000259" key="1">
    <source>
        <dbReference type="Pfam" id="PF00561"/>
    </source>
</evidence>
<dbReference type="EC" id="3.1.1.24" evidence="2"/>
<sequence>MNEVKFAVMGDGCRIAYRFDGPDEAPLVLLSNSLGTDMDMWKPQVEALRSSFRMLRYDCRGHGASDVPEGAYSIDRLGRDVIELLDALEIARIDFCGLSLGGMIGQWLGWREPHRLSRLIIANSSPYMGPPEAWDQRIATIQQSGMDAIADAILERWFTEKFRRSDRDIIFRFRETLSNTPVNGYAGCCAAIRDMDQRRALALINVPTLVIGGLLDPATPMEHTNTLCASIPNARIAKLEAAHLSSVECPSEFSDALKEFLSSDIEEP</sequence>
<keyword evidence="3" id="KW-1185">Reference proteome</keyword>
<dbReference type="EMBL" id="SBKP01000002">
    <property type="protein sequence ID" value="RXR30481.1"/>
    <property type="molecule type" value="Genomic_DNA"/>
</dbReference>
<dbReference type="OrthoDB" id="9801400at2"/>
<dbReference type="Pfam" id="PF00561">
    <property type="entry name" value="Abhydrolase_1"/>
    <property type="match status" value="1"/>
</dbReference>
<dbReference type="SUPFAM" id="SSF53474">
    <property type="entry name" value="alpha/beta-Hydrolases"/>
    <property type="match status" value="1"/>
</dbReference>
<dbReference type="NCBIfam" id="TIGR02427">
    <property type="entry name" value="protocat_pcaD"/>
    <property type="match status" value="1"/>
</dbReference>
<comment type="caution">
    <text evidence="2">The sequence shown here is derived from an EMBL/GenBank/DDBJ whole genome shotgun (WGS) entry which is preliminary data.</text>
</comment>
<protein>
    <submittedName>
        <fullName evidence="2">3-oxoadipate enol-lactonase</fullName>
        <ecNumber evidence="2">3.1.1.24</ecNumber>
    </submittedName>
</protein>